<organism evidence="3 4">
    <name type="scientific">Candidatus Coproplasma avicola</name>
    <dbReference type="NCBI Taxonomy" id="2840744"/>
    <lineage>
        <taxon>Bacteria</taxon>
        <taxon>Bacillati</taxon>
        <taxon>Bacillota</taxon>
        <taxon>Clostridia</taxon>
        <taxon>Eubacteriales</taxon>
        <taxon>Candidatus Coproplasma</taxon>
    </lineage>
</organism>
<dbReference type="PANTHER" id="PTHR42886:SF29">
    <property type="entry name" value="PUMMELIG, ISOFORM A"/>
    <property type="match status" value="1"/>
</dbReference>
<dbReference type="PANTHER" id="PTHR42886">
    <property type="entry name" value="RE40534P-RELATED"/>
    <property type="match status" value="1"/>
</dbReference>
<feature type="transmembrane region" description="Helical" evidence="1">
    <location>
        <begin position="6"/>
        <end position="29"/>
    </location>
</feature>
<proteinExistence type="predicted"/>
<evidence type="ECO:0000313" key="4">
    <source>
        <dbReference type="Proteomes" id="UP000823913"/>
    </source>
</evidence>
<comment type="caution">
    <text evidence="3">The sequence shown here is derived from an EMBL/GenBank/DDBJ whole genome shotgun (WGS) entry which is preliminary data.</text>
</comment>
<dbReference type="InterPro" id="IPR000073">
    <property type="entry name" value="AB_hydrolase_1"/>
</dbReference>
<evidence type="ECO:0000313" key="3">
    <source>
        <dbReference type="EMBL" id="HIR66449.1"/>
    </source>
</evidence>
<keyword evidence="1" id="KW-0812">Transmembrane</keyword>
<dbReference type="EMBL" id="DVHK01000002">
    <property type="protein sequence ID" value="HIR66449.1"/>
    <property type="molecule type" value="Genomic_DNA"/>
</dbReference>
<feature type="domain" description="AB hydrolase-1" evidence="2">
    <location>
        <begin position="85"/>
        <end position="214"/>
    </location>
</feature>
<name>A0A9D1E5G9_9FIRM</name>
<dbReference type="SUPFAM" id="SSF53474">
    <property type="entry name" value="alpha/beta-Hydrolases"/>
    <property type="match status" value="1"/>
</dbReference>
<evidence type="ECO:0000256" key="1">
    <source>
        <dbReference type="SAM" id="Phobius"/>
    </source>
</evidence>
<sequence length="336" mass="36644">MSWYLIFIIVIAATIVAAAALVFALALYAHRLVFGRRMNRNVNLKYFPSEDFGLNVRGLKVVFDGTPLYAAVYSLKPEKDCSRVVLFCHGIGAGHAPYMTEIAKLASFGYAVVAYDSIGCGASQGKNTRGFYANVQCATATYIAIKGDSLLSDKPVCLVGHSWGAYAALCLTTVVAADCAVALSGFNTPSKIMADSSAPVMGATLAAICRPMWWLINLLKFGVHGNANAVKRIQKSQTPAFIAYGSRDKTVRPENTPANFAKGPYIKTVVYKNKGHNVYNTERAQKLLEELNSALLPSRFRTPEARKSYFSKFDFKAATEEDASVMDDIRAFIDSH</sequence>
<reference evidence="3" key="1">
    <citation type="submission" date="2020-10" db="EMBL/GenBank/DDBJ databases">
        <authorList>
            <person name="Gilroy R."/>
        </authorList>
    </citation>
    <scope>NUCLEOTIDE SEQUENCE</scope>
    <source>
        <strain evidence="3">ChiW16-3235</strain>
    </source>
</reference>
<dbReference type="GO" id="GO:0016787">
    <property type="term" value="F:hydrolase activity"/>
    <property type="evidence" value="ECO:0007669"/>
    <property type="project" value="UniProtKB-KW"/>
</dbReference>
<accession>A0A9D1E5G9</accession>
<evidence type="ECO:0000259" key="2">
    <source>
        <dbReference type="Pfam" id="PF12697"/>
    </source>
</evidence>
<dbReference type="InterPro" id="IPR029058">
    <property type="entry name" value="AB_hydrolase_fold"/>
</dbReference>
<dbReference type="AlphaFoldDB" id="A0A9D1E5G9"/>
<protein>
    <submittedName>
        <fullName evidence="3">Alpha/beta hydrolase</fullName>
    </submittedName>
</protein>
<dbReference type="Pfam" id="PF12697">
    <property type="entry name" value="Abhydrolase_6"/>
    <property type="match status" value="1"/>
</dbReference>
<reference evidence="3" key="2">
    <citation type="journal article" date="2021" name="PeerJ">
        <title>Extensive microbial diversity within the chicken gut microbiome revealed by metagenomics and culture.</title>
        <authorList>
            <person name="Gilroy R."/>
            <person name="Ravi A."/>
            <person name="Getino M."/>
            <person name="Pursley I."/>
            <person name="Horton D.L."/>
            <person name="Alikhan N.F."/>
            <person name="Baker D."/>
            <person name="Gharbi K."/>
            <person name="Hall N."/>
            <person name="Watson M."/>
            <person name="Adriaenssens E.M."/>
            <person name="Foster-Nyarko E."/>
            <person name="Jarju S."/>
            <person name="Secka A."/>
            <person name="Antonio M."/>
            <person name="Oren A."/>
            <person name="Chaudhuri R.R."/>
            <person name="La Ragione R."/>
            <person name="Hildebrand F."/>
            <person name="Pallen M.J."/>
        </authorList>
    </citation>
    <scope>NUCLEOTIDE SEQUENCE</scope>
    <source>
        <strain evidence="3">ChiW16-3235</strain>
    </source>
</reference>
<dbReference type="Gene3D" id="3.40.50.1820">
    <property type="entry name" value="alpha/beta hydrolase"/>
    <property type="match status" value="1"/>
</dbReference>
<keyword evidence="3" id="KW-0378">Hydrolase</keyword>
<keyword evidence="1" id="KW-1133">Transmembrane helix</keyword>
<dbReference type="Proteomes" id="UP000823913">
    <property type="component" value="Unassembled WGS sequence"/>
</dbReference>
<gene>
    <name evidence="3" type="ORF">IAB94_00195</name>
</gene>
<keyword evidence="1" id="KW-0472">Membrane</keyword>